<dbReference type="KEGG" id="sfiy:F0344_21175"/>
<gene>
    <name evidence="1" type="ORF">F0344_21175</name>
</gene>
<sequence length="105" mass="11911">MLKLISRLFDPMVRRLAPPAGLGRKADTVPASPPVAARNRRLLVCRSALPVTIVPRPVDGPYSQAAYERWQRAESRLRQERRRSPWLAVHGIDTGPRLIHDMVVR</sequence>
<keyword evidence="2" id="KW-1185">Reference proteome</keyword>
<organism evidence="1 2">
    <name type="scientific">Streptomyces finlayi</name>
    <dbReference type="NCBI Taxonomy" id="67296"/>
    <lineage>
        <taxon>Bacteria</taxon>
        <taxon>Bacillati</taxon>
        <taxon>Actinomycetota</taxon>
        <taxon>Actinomycetes</taxon>
        <taxon>Kitasatosporales</taxon>
        <taxon>Streptomycetaceae</taxon>
        <taxon>Streptomyces</taxon>
    </lineage>
</organism>
<proteinExistence type="predicted"/>
<evidence type="ECO:0000313" key="1">
    <source>
        <dbReference type="EMBL" id="QNE76796.1"/>
    </source>
</evidence>
<dbReference type="AlphaFoldDB" id="A0A7G7BN81"/>
<accession>A0A7G7BN81</accession>
<dbReference type="Proteomes" id="UP000515307">
    <property type="component" value="Chromosome"/>
</dbReference>
<dbReference type="RefSeq" id="WP_185303040.1">
    <property type="nucleotide sequence ID" value="NZ_CP045702.1"/>
</dbReference>
<evidence type="ECO:0000313" key="2">
    <source>
        <dbReference type="Proteomes" id="UP000515307"/>
    </source>
</evidence>
<name>A0A7G7BN81_9ACTN</name>
<dbReference type="EMBL" id="CP045702">
    <property type="protein sequence ID" value="QNE76796.1"/>
    <property type="molecule type" value="Genomic_DNA"/>
</dbReference>
<protein>
    <submittedName>
        <fullName evidence="1">Uncharacterized protein</fullName>
    </submittedName>
</protein>
<reference evidence="2" key="1">
    <citation type="submission" date="2019-10" db="EMBL/GenBank/DDBJ databases">
        <title>Antimicrobial potential of Antarctic Bacteria.</title>
        <authorList>
            <person name="Benaud N."/>
            <person name="Edwards R.J."/>
            <person name="Ferrari B.C."/>
        </authorList>
    </citation>
    <scope>NUCLEOTIDE SEQUENCE [LARGE SCALE GENOMIC DNA]</scope>
    <source>
        <strain evidence="2">NBSH44</strain>
    </source>
</reference>